<organism evidence="1">
    <name type="scientific">Oppiella nova</name>
    <dbReference type="NCBI Taxonomy" id="334625"/>
    <lineage>
        <taxon>Eukaryota</taxon>
        <taxon>Metazoa</taxon>
        <taxon>Ecdysozoa</taxon>
        <taxon>Arthropoda</taxon>
        <taxon>Chelicerata</taxon>
        <taxon>Arachnida</taxon>
        <taxon>Acari</taxon>
        <taxon>Acariformes</taxon>
        <taxon>Sarcoptiformes</taxon>
        <taxon>Oribatida</taxon>
        <taxon>Brachypylina</taxon>
        <taxon>Oppioidea</taxon>
        <taxon>Oppiidae</taxon>
        <taxon>Oppiella</taxon>
    </lineage>
</organism>
<dbReference type="AlphaFoldDB" id="A0A7R9QZR1"/>
<accession>A0A7R9QZR1</accession>
<feature type="non-terminal residue" evidence="1">
    <location>
        <position position="1"/>
    </location>
</feature>
<sequence>MFRDIVNMTLIIVCIYTHDSHIQMNSDLGLPLNATNLMSLAIKLPEKRQMIARIGKFFRKEYL</sequence>
<protein>
    <submittedName>
        <fullName evidence="1">Uncharacterized protein</fullName>
    </submittedName>
</protein>
<evidence type="ECO:0000313" key="2">
    <source>
        <dbReference type="Proteomes" id="UP000728032"/>
    </source>
</evidence>
<reference evidence="1" key="1">
    <citation type="submission" date="2020-11" db="EMBL/GenBank/DDBJ databases">
        <authorList>
            <person name="Tran Van P."/>
        </authorList>
    </citation>
    <scope>NUCLEOTIDE SEQUENCE</scope>
</reference>
<name>A0A7R9QZR1_9ACAR</name>
<proteinExistence type="predicted"/>
<dbReference type="EMBL" id="CAJPVJ010039157">
    <property type="protein sequence ID" value="CAG2181676.1"/>
    <property type="molecule type" value="Genomic_DNA"/>
</dbReference>
<dbReference type="EMBL" id="OC953982">
    <property type="protein sequence ID" value="CAD7664539.1"/>
    <property type="molecule type" value="Genomic_DNA"/>
</dbReference>
<gene>
    <name evidence="1" type="ORF">ONB1V03_LOCUS21097</name>
</gene>
<dbReference type="Proteomes" id="UP000728032">
    <property type="component" value="Unassembled WGS sequence"/>
</dbReference>
<keyword evidence="2" id="KW-1185">Reference proteome</keyword>
<evidence type="ECO:0000313" key="1">
    <source>
        <dbReference type="EMBL" id="CAD7664539.1"/>
    </source>
</evidence>